<evidence type="ECO:0000256" key="1">
    <source>
        <dbReference type="SAM" id="MobiDB-lite"/>
    </source>
</evidence>
<dbReference type="Proteomes" id="UP000177622">
    <property type="component" value="Unassembled WGS sequence"/>
</dbReference>
<dbReference type="OrthoDB" id="10250120at2759"/>
<evidence type="ECO:0008006" key="4">
    <source>
        <dbReference type="Google" id="ProtNLM"/>
    </source>
</evidence>
<organism evidence="2 3">
    <name type="scientific">Penicillium arizonense</name>
    <dbReference type="NCBI Taxonomy" id="1835702"/>
    <lineage>
        <taxon>Eukaryota</taxon>
        <taxon>Fungi</taxon>
        <taxon>Dikarya</taxon>
        <taxon>Ascomycota</taxon>
        <taxon>Pezizomycotina</taxon>
        <taxon>Eurotiomycetes</taxon>
        <taxon>Eurotiomycetidae</taxon>
        <taxon>Eurotiales</taxon>
        <taxon>Aspergillaceae</taxon>
        <taxon>Penicillium</taxon>
    </lineage>
</organism>
<feature type="region of interest" description="Disordered" evidence="1">
    <location>
        <begin position="425"/>
        <end position="489"/>
    </location>
</feature>
<dbReference type="RefSeq" id="XP_022491136.1">
    <property type="nucleotide sequence ID" value="XM_022629374.1"/>
</dbReference>
<dbReference type="GO" id="GO:0005771">
    <property type="term" value="C:multivesicular body"/>
    <property type="evidence" value="ECO:0007669"/>
    <property type="project" value="TreeGrafter"/>
</dbReference>
<feature type="compositionally biased region" description="Polar residues" evidence="1">
    <location>
        <begin position="70"/>
        <end position="80"/>
    </location>
</feature>
<reference evidence="2 3" key="1">
    <citation type="journal article" date="2016" name="Sci. Rep.">
        <title>Penicillium arizonense, a new, genome sequenced fungal species, reveals a high chemical diversity in secreted metabolites.</title>
        <authorList>
            <person name="Grijseels S."/>
            <person name="Nielsen J.C."/>
            <person name="Randelovic M."/>
            <person name="Nielsen J."/>
            <person name="Nielsen K.F."/>
            <person name="Workman M."/>
            <person name="Frisvad J.C."/>
        </authorList>
    </citation>
    <scope>NUCLEOTIDE SEQUENCE [LARGE SCALE GENOMIC DNA]</scope>
    <source>
        <strain evidence="2 3">CBS 141311</strain>
    </source>
</reference>
<sequence>MSDLLKYILNNEEAFRRNRLPSLYSDFTPQKKTNPDGYAVNVAAWEQALNRAAKRGYTSSRGVRVRSGSNISAKNDSSASPPAKRKKTDHLILRTDESLLRDLESAEWGRPVALGTVFDEAMRKRSMIPLPVYKTTAGLLQKSQWRVIDPGVLSPWNVMSWGVRQLKGFVVGSESDSAPKLQVQELVLVENLQETADLAVKKATGGKSSKLDLIYSKESFVEEFAGILNDATELSDADFDILLLYLSRDSGAIAYDGKTIKFKSAGEMPEITQQDTTIASIKTLVATMSKQVTNLEAKVIELNISAKTALANKNRVSALAAVRSKKMAEQNLKQRLDTLMQLEEVYTRIEQAAGQIEIVQVMQASTGVLRGLHTQIGGAERVEDIVEELREEMSKVDEVGSIMNEAGPVIDEGEIDEELEALEKADREVQEREEAAATERRLAELDSAKQASDEAARKAQAAKNVESELAGSIERLSNMSVEDRPMPAK</sequence>
<dbReference type="STRING" id="1835702.A0A1F5LRF3"/>
<accession>A0A1F5LRF3</accession>
<dbReference type="EMBL" id="LXJU01000004">
    <property type="protein sequence ID" value="OGE55707.1"/>
    <property type="molecule type" value="Genomic_DNA"/>
</dbReference>
<evidence type="ECO:0000313" key="3">
    <source>
        <dbReference type="Proteomes" id="UP000177622"/>
    </source>
</evidence>
<feature type="compositionally biased region" description="Low complexity" evidence="1">
    <location>
        <begin position="59"/>
        <end position="69"/>
    </location>
</feature>
<dbReference type="GO" id="GO:0006900">
    <property type="term" value="P:vesicle budding from membrane"/>
    <property type="evidence" value="ECO:0007669"/>
    <property type="project" value="TreeGrafter"/>
</dbReference>
<keyword evidence="3" id="KW-1185">Reference proteome</keyword>
<feature type="region of interest" description="Disordered" evidence="1">
    <location>
        <begin position="59"/>
        <end position="88"/>
    </location>
</feature>
<dbReference type="GO" id="GO:0032511">
    <property type="term" value="P:late endosome to vacuole transport via multivesicular body sorting pathway"/>
    <property type="evidence" value="ECO:0007669"/>
    <property type="project" value="TreeGrafter"/>
</dbReference>
<gene>
    <name evidence="2" type="ORF">PENARI_c004G10046</name>
</gene>
<proteinExistence type="predicted"/>
<dbReference type="InterPro" id="IPR005024">
    <property type="entry name" value="Snf7_fam"/>
</dbReference>
<dbReference type="Gene3D" id="6.10.140.1230">
    <property type="match status" value="1"/>
</dbReference>
<dbReference type="PANTHER" id="PTHR22761:SF18">
    <property type="entry name" value="SORTING PROTEIN SNF7 FAMILY PROTEIN, PUTATIVE (AFU_ORTHOLOGUE AFUA_2G16692)-RELATED"/>
    <property type="match status" value="1"/>
</dbReference>
<dbReference type="Pfam" id="PF03357">
    <property type="entry name" value="Snf7"/>
    <property type="match status" value="1"/>
</dbReference>
<evidence type="ECO:0000313" key="2">
    <source>
        <dbReference type="EMBL" id="OGE55707.1"/>
    </source>
</evidence>
<feature type="compositionally biased region" description="Basic and acidic residues" evidence="1">
    <location>
        <begin position="425"/>
        <end position="457"/>
    </location>
</feature>
<dbReference type="PANTHER" id="PTHR22761">
    <property type="entry name" value="CHARGED MULTIVESICULAR BODY PROTEIN"/>
    <property type="match status" value="1"/>
</dbReference>
<comment type="caution">
    <text evidence="2">The sequence shown here is derived from an EMBL/GenBank/DDBJ whole genome shotgun (WGS) entry which is preliminary data.</text>
</comment>
<dbReference type="GO" id="GO:0000815">
    <property type="term" value="C:ESCRT III complex"/>
    <property type="evidence" value="ECO:0007669"/>
    <property type="project" value="TreeGrafter"/>
</dbReference>
<dbReference type="GO" id="GO:0009898">
    <property type="term" value="C:cytoplasmic side of plasma membrane"/>
    <property type="evidence" value="ECO:0007669"/>
    <property type="project" value="TreeGrafter"/>
</dbReference>
<dbReference type="GeneID" id="34574108"/>
<name>A0A1F5LRF3_PENAI</name>
<protein>
    <recommendedName>
        <fullName evidence="4">SNF7 family protein</fullName>
    </recommendedName>
</protein>
<dbReference type="AlphaFoldDB" id="A0A1F5LRF3"/>